<reference evidence="3 4" key="1">
    <citation type="submission" date="2020-08" db="EMBL/GenBank/DDBJ databases">
        <title>Sequencing the genomes of 1000 actinobacteria strains.</title>
        <authorList>
            <person name="Klenk H.-P."/>
        </authorList>
    </citation>
    <scope>NUCLEOTIDE SEQUENCE [LARGE SCALE GENOMIC DNA]</scope>
    <source>
        <strain evidence="3 4">DSM 28238</strain>
    </source>
</reference>
<evidence type="ECO:0000313" key="3">
    <source>
        <dbReference type="EMBL" id="MBB3666529.1"/>
    </source>
</evidence>
<proteinExistence type="predicted"/>
<dbReference type="AlphaFoldDB" id="A0A7W5TUA3"/>
<organism evidence="3 4">
    <name type="scientific">Garicola koreensis</name>
    <dbReference type="NCBI Taxonomy" id="1262554"/>
    <lineage>
        <taxon>Bacteria</taxon>
        <taxon>Bacillati</taxon>
        <taxon>Actinomycetota</taxon>
        <taxon>Actinomycetes</taxon>
        <taxon>Micrococcales</taxon>
        <taxon>Micrococcaceae</taxon>
        <taxon>Garicola</taxon>
    </lineage>
</organism>
<dbReference type="GO" id="GO:0046464">
    <property type="term" value="P:acylglycerol catabolic process"/>
    <property type="evidence" value="ECO:0007669"/>
    <property type="project" value="TreeGrafter"/>
</dbReference>
<dbReference type="SUPFAM" id="SSF53474">
    <property type="entry name" value="alpha/beta-Hydrolases"/>
    <property type="match status" value="1"/>
</dbReference>
<evidence type="ECO:0000256" key="1">
    <source>
        <dbReference type="SAM" id="MobiDB-lite"/>
    </source>
</evidence>
<dbReference type="PANTHER" id="PTHR43798:SF5">
    <property type="entry name" value="MONOACYLGLYCEROL LIPASE ABHD6"/>
    <property type="match status" value="1"/>
</dbReference>
<feature type="compositionally biased region" description="Polar residues" evidence="1">
    <location>
        <begin position="1"/>
        <end position="17"/>
    </location>
</feature>
<dbReference type="InterPro" id="IPR029058">
    <property type="entry name" value="AB_hydrolase_fold"/>
</dbReference>
<dbReference type="Pfam" id="PF12697">
    <property type="entry name" value="Abhydrolase_6"/>
    <property type="match status" value="1"/>
</dbReference>
<dbReference type="GO" id="GO:0016020">
    <property type="term" value="C:membrane"/>
    <property type="evidence" value="ECO:0007669"/>
    <property type="project" value="TreeGrafter"/>
</dbReference>
<dbReference type="Gene3D" id="3.40.50.1820">
    <property type="entry name" value="alpha/beta hydrolase"/>
    <property type="match status" value="1"/>
</dbReference>
<evidence type="ECO:0000259" key="2">
    <source>
        <dbReference type="Pfam" id="PF12697"/>
    </source>
</evidence>
<evidence type="ECO:0000313" key="4">
    <source>
        <dbReference type="Proteomes" id="UP000547528"/>
    </source>
</evidence>
<dbReference type="InterPro" id="IPR050266">
    <property type="entry name" value="AB_hydrolase_sf"/>
</dbReference>
<sequence length="275" mass="28985">MELNETSVPELTASLMSGSPHDLASEARPILVVGPSLGTSVSALWQPALDQLADDFTVIGWDLPGHGNSRASSAPFTIEQLADAVEALIAAQTAENATPDDHPMYCAGVSLSGAVSLELSRRAESRFSAHAVICSAAKIGQPEGWTERADLVATAGTPTMVEGSAQRWFAPGFIDKHPDVATTLLDSLQHADRHSYAHACRALSQFDLREQLGTITRPVLAVAGEQDAVCPPAEAHFIAEHAPNAHAQVLSDVAHLAPAEDPENTAGLLKEHFLG</sequence>
<dbReference type="PANTHER" id="PTHR43798">
    <property type="entry name" value="MONOACYLGLYCEROL LIPASE"/>
    <property type="match status" value="1"/>
</dbReference>
<dbReference type="EMBL" id="JACIBT010000001">
    <property type="protein sequence ID" value="MBB3666529.1"/>
    <property type="molecule type" value="Genomic_DNA"/>
</dbReference>
<keyword evidence="4" id="KW-1185">Reference proteome</keyword>
<feature type="domain" description="AB hydrolase-1" evidence="2">
    <location>
        <begin position="37"/>
        <end position="266"/>
    </location>
</feature>
<dbReference type="InterPro" id="IPR000073">
    <property type="entry name" value="AB_hydrolase_1"/>
</dbReference>
<dbReference type="RefSeq" id="WP_246327884.1">
    <property type="nucleotide sequence ID" value="NZ_BAABKR010000004.1"/>
</dbReference>
<name>A0A7W5TUA3_9MICC</name>
<protein>
    <submittedName>
        <fullName evidence="3">3-oxoadipate enol-lactonase</fullName>
    </submittedName>
</protein>
<feature type="region of interest" description="Disordered" evidence="1">
    <location>
        <begin position="1"/>
        <end position="20"/>
    </location>
</feature>
<comment type="caution">
    <text evidence="3">The sequence shown here is derived from an EMBL/GenBank/DDBJ whole genome shotgun (WGS) entry which is preliminary data.</text>
</comment>
<dbReference type="PRINTS" id="PR00111">
    <property type="entry name" value="ABHYDROLASE"/>
</dbReference>
<dbReference type="GO" id="GO:0047372">
    <property type="term" value="F:monoacylglycerol lipase activity"/>
    <property type="evidence" value="ECO:0007669"/>
    <property type="project" value="TreeGrafter"/>
</dbReference>
<gene>
    <name evidence="3" type="ORF">FHX47_000122</name>
</gene>
<accession>A0A7W5TUA3</accession>
<dbReference type="Proteomes" id="UP000547528">
    <property type="component" value="Unassembled WGS sequence"/>
</dbReference>